<dbReference type="PANTHER" id="PTHR24104:SF25">
    <property type="entry name" value="PROTEIN LIN-41"/>
    <property type="match status" value="1"/>
</dbReference>
<dbReference type="InterPro" id="IPR001258">
    <property type="entry name" value="NHL_repeat"/>
</dbReference>
<dbReference type="PANTHER" id="PTHR24104">
    <property type="entry name" value="E3 UBIQUITIN-PROTEIN LIGASE NHLRC1-RELATED"/>
    <property type="match status" value="1"/>
</dbReference>
<dbReference type="GO" id="GO:0000209">
    <property type="term" value="P:protein polyubiquitination"/>
    <property type="evidence" value="ECO:0007669"/>
    <property type="project" value="TreeGrafter"/>
</dbReference>
<dbReference type="SUPFAM" id="SSF101898">
    <property type="entry name" value="NHL repeat"/>
    <property type="match status" value="1"/>
</dbReference>
<dbReference type="Proteomes" id="UP000294299">
    <property type="component" value="Chromosome NFRAN"/>
</dbReference>
<organism evidence="3 4">
    <name type="scientific">Candidatus Nitrosocosmicus franklandianus</name>
    <dbReference type="NCBI Taxonomy" id="1798806"/>
    <lineage>
        <taxon>Archaea</taxon>
        <taxon>Nitrososphaerota</taxon>
        <taxon>Nitrososphaeria</taxon>
        <taxon>Nitrososphaerales</taxon>
        <taxon>Nitrososphaeraceae</taxon>
        <taxon>Candidatus Nitrosocosmicus</taxon>
    </lineage>
</organism>
<sequence>MIRNPFLISIISTLLLASAQIISTDEPLPALAQTTGANNQTGGIEFTFVTTWGSLGDEPGQFDGQNSVAASNNSIYVADYYNERMQMFTPEGEFVKMWGGTYGEADGEFKKPHGVAVDSDGNVYVSERSGLRIQKFDSEGNFITKWGSEGTGDGQFTHLHDIAVGPGGSSDQASTPASPSSINNNQTTNSNNNEFVYTTDAENFNVQKFTTDGQFITKWGSEGTGDGQFGGLESLDVDSEGNVYVADSGNERVQKFTADGEFILSWGTPGSEAGQFDEPGGVAIDSNDNVYVTDIENHRVQVFTADGEFITQIGSSGAEVTTPTGSGASANGSCCSEGDADGQFNQPEGVDVDPQNRVIVADTGNNRIQIFEQNPAI</sequence>
<dbReference type="AlphaFoldDB" id="A0A484IBL7"/>
<dbReference type="Pfam" id="PF01436">
    <property type="entry name" value="NHL"/>
    <property type="match status" value="4"/>
</dbReference>
<keyword evidence="3" id="KW-0418">Kinase</keyword>
<dbReference type="GO" id="GO:0043161">
    <property type="term" value="P:proteasome-mediated ubiquitin-dependent protein catabolic process"/>
    <property type="evidence" value="ECO:0007669"/>
    <property type="project" value="TreeGrafter"/>
</dbReference>
<dbReference type="GO" id="GO:0004674">
    <property type="term" value="F:protein serine/threonine kinase activity"/>
    <property type="evidence" value="ECO:0007669"/>
    <property type="project" value="UniProtKB-EC"/>
</dbReference>
<dbReference type="InterPro" id="IPR011042">
    <property type="entry name" value="6-blade_b-propeller_TolB-like"/>
</dbReference>
<feature type="region of interest" description="Disordered" evidence="2">
    <location>
        <begin position="164"/>
        <end position="191"/>
    </location>
</feature>
<evidence type="ECO:0000313" key="4">
    <source>
        <dbReference type="Proteomes" id="UP000294299"/>
    </source>
</evidence>
<protein>
    <submittedName>
        <fullName evidence="3">Serine/threonine-protein kinase PknD</fullName>
        <ecNumber evidence="3">2.7.11.1</ecNumber>
    </submittedName>
</protein>
<gene>
    <name evidence="3" type="primary">pknD</name>
    <name evidence="3" type="ORF">NFRAN_2383</name>
</gene>
<dbReference type="KEGG" id="nfn:NFRAN_2383"/>
<feature type="region of interest" description="Disordered" evidence="2">
    <location>
        <begin position="317"/>
        <end position="342"/>
    </location>
</feature>
<dbReference type="GO" id="GO:0061630">
    <property type="term" value="F:ubiquitin protein ligase activity"/>
    <property type="evidence" value="ECO:0007669"/>
    <property type="project" value="TreeGrafter"/>
</dbReference>
<keyword evidence="4" id="KW-1185">Reference proteome</keyword>
<name>A0A484IBL7_9ARCH</name>
<reference evidence="3 4" key="1">
    <citation type="submission" date="2019-02" db="EMBL/GenBank/DDBJ databases">
        <authorList>
            <person name="Lehtovirta-Morley E L."/>
        </authorList>
    </citation>
    <scope>NUCLEOTIDE SEQUENCE [LARGE SCALE GENOMIC DNA]</scope>
    <source>
        <strain evidence="3">NFRAN1</strain>
    </source>
</reference>
<evidence type="ECO:0000256" key="1">
    <source>
        <dbReference type="ARBA" id="ARBA00022737"/>
    </source>
</evidence>
<feature type="compositionally biased region" description="Low complexity" evidence="2">
    <location>
        <begin position="325"/>
        <end position="337"/>
    </location>
</feature>
<evidence type="ECO:0000313" key="3">
    <source>
        <dbReference type="EMBL" id="VFJ14705.1"/>
    </source>
</evidence>
<dbReference type="GeneID" id="39421598"/>
<dbReference type="PROSITE" id="PS51125">
    <property type="entry name" value="NHL"/>
    <property type="match status" value="4"/>
</dbReference>
<dbReference type="EC" id="2.7.11.1" evidence="3"/>
<dbReference type="EMBL" id="LR216287">
    <property type="protein sequence ID" value="VFJ14705.1"/>
    <property type="molecule type" value="Genomic_DNA"/>
</dbReference>
<keyword evidence="1" id="KW-0677">Repeat</keyword>
<dbReference type="InterPro" id="IPR050952">
    <property type="entry name" value="TRIM-NHL_E3_ligases"/>
</dbReference>
<keyword evidence="3" id="KW-0808">Transferase</keyword>
<dbReference type="Gene3D" id="2.120.10.30">
    <property type="entry name" value="TolB, C-terminal domain"/>
    <property type="match status" value="4"/>
</dbReference>
<evidence type="ECO:0000256" key="2">
    <source>
        <dbReference type="SAM" id="MobiDB-lite"/>
    </source>
</evidence>
<accession>A0A484IBL7</accession>
<dbReference type="OrthoDB" id="295891at2157"/>
<dbReference type="RefSeq" id="WP_134484840.1">
    <property type="nucleotide sequence ID" value="NZ_LR216287.1"/>
</dbReference>
<proteinExistence type="predicted"/>
<feature type="compositionally biased region" description="Low complexity" evidence="2">
    <location>
        <begin position="178"/>
        <end position="191"/>
    </location>
</feature>